<comment type="caution">
    <text evidence="2">The sequence shown here is derived from an EMBL/GenBank/DDBJ whole genome shotgun (WGS) entry which is preliminary data.</text>
</comment>
<dbReference type="EMBL" id="MJFZ01001813">
    <property type="protein sequence ID" value="RAW21378.1"/>
    <property type="molecule type" value="Genomic_DNA"/>
</dbReference>
<protein>
    <submittedName>
        <fullName evidence="2">Uncharacterized protein</fullName>
    </submittedName>
</protein>
<evidence type="ECO:0000313" key="2">
    <source>
        <dbReference type="EMBL" id="RAW21378.1"/>
    </source>
</evidence>
<reference evidence="2 3" key="1">
    <citation type="submission" date="2018-01" db="EMBL/GenBank/DDBJ databases">
        <title>Draft genome of the strawberry crown rot pathogen Phytophthora cactorum.</title>
        <authorList>
            <person name="Armitage A.D."/>
            <person name="Lysoe E."/>
            <person name="Nellist C.F."/>
            <person name="Harrison R.J."/>
            <person name="Brurberg M.B."/>
        </authorList>
    </citation>
    <scope>NUCLEOTIDE SEQUENCE [LARGE SCALE GENOMIC DNA]</scope>
    <source>
        <strain evidence="2 3">10300</strain>
    </source>
</reference>
<evidence type="ECO:0000256" key="1">
    <source>
        <dbReference type="SAM" id="MobiDB-lite"/>
    </source>
</evidence>
<organism evidence="2 3">
    <name type="scientific">Phytophthora cactorum</name>
    <dbReference type="NCBI Taxonomy" id="29920"/>
    <lineage>
        <taxon>Eukaryota</taxon>
        <taxon>Sar</taxon>
        <taxon>Stramenopiles</taxon>
        <taxon>Oomycota</taxon>
        <taxon>Peronosporomycetes</taxon>
        <taxon>Peronosporales</taxon>
        <taxon>Peronosporaceae</taxon>
        <taxon>Phytophthora</taxon>
    </lineage>
</organism>
<feature type="compositionally biased region" description="Polar residues" evidence="1">
    <location>
        <begin position="184"/>
        <end position="207"/>
    </location>
</feature>
<sequence>MLGTRYTVDSDGDVEMSIPQPIFEVIRPQSFQAGSMQRSFTGTGSVNPKTLKNLAVNVLKKPMSSVTDTDIMDSVVERCGTLKNDFVPDLTAMFNKQLKMDLSIDDCDARIFRYFEDFNGIIADNGLRHLIGTDNESEDGYKNRMKTRCRLLVENLQPSVLKAQIDYDARGDSKSKIPEGKLQRSGNAKSAPTNTAPSHAPAPSTQAPRPPRSLPHDGCLHCKGGHWLKDCLTATVAQQAEAREKFQEAKEKRLPALSQLDAVIGRRDDVDFVRASDLDVVDEQVETLRRSLHGMHKNVQDKKERRHVQDMAAHKGSISNFDVGDFVLWSRIDQRLPNNKLLGQWAGLFKVTEAKPHSFVIQHLISDREYDVHASRLKFYADSELNQTAELLQLVSRQGMVLGVEDIRNHRFNDALDRWELQVS</sequence>
<dbReference type="VEuPathDB" id="FungiDB:PC110_g22179"/>
<evidence type="ECO:0000313" key="3">
    <source>
        <dbReference type="Proteomes" id="UP000251314"/>
    </source>
</evidence>
<dbReference type="Proteomes" id="UP000251314">
    <property type="component" value="Unassembled WGS sequence"/>
</dbReference>
<dbReference type="AlphaFoldDB" id="A0A329RDU2"/>
<name>A0A329RDU2_9STRA</name>
<proteinExistence type="predicted"/>
<accession>A0A329RDU2</accession>
<feature type="region of interest" description="Disordered" evidence="1">
    <location>
        <begin position="171"/>
        <end position="216"/>
    </location>
</feature>
<feature type="non-terminal residue" evidence="2">
    <location>
        <position position="424"/>
    </location>
</feature>
<gene>
    <name evidence="2" type="ORF">PC110_g22179</name>
</gene>
<feature type="compositionally biased region" description="Basic and acidic residues" evidence="1">
    <location>
        <begin position="171"/>
        <end position="182"/>
    </location>
</feature>
<keyword evidence="3" id="KW-1185">Reference proteome</keyword>
<dbReference type="OrthoDB" id="107193at2759"/>